<comment type="subcellular location">
    <subcellularLocation>
        <location evidence="1 9">Secreted</location>
    </subcellularLocation>
</comment>
<dbReference type="CDD" id="cd00125">
    <property type="entry name" value="PLA2c"/>
    <property type="match status" value="1"/>
</dbReference>
<keyword evidence="3 6" id="KW-0106">Calcium</keyword>
<feature type="transmembrane region" description="Helical" evidence="10">
    <location>
        <begin position="57"/>
        <end position="77"/>
    </location>
</feature>
<dbReference type="PANTHER" id="PTHR11716">
    <property type="entry name" value="PHOSPHOLIPASE A2 FAMILY MEMBER"/>
    <property type="match status" value="1"/>
</dbReference>
<dbReference type="OrthoDB" id="6100170at2759"/>
<dbReference type="GO" id="GO:0006644">
    <property type="term" value="P:phospholipid metabolic process"/>
    <property type="evidence" value="ECO:0007669"/>
    <property type="project" value="InterPro"/>
</dbReference>
<dbReference type="EC" id="3.1.1.4" evidence="9"/>
<dbReference type="InterPro" id="IPR002048">
    <property type="entry name" value="EF_hand_dom"/>
</dbReference>
<evidence type="ECO:0000256" key="10">
    <source>
        <dbReference type="SAM" id="Phobius"/>
    </source>
</evidence>
<evidence type="ECO:0000259" key="11">
    <source>
        <dbReference type="PROSITE" id="PS50222"/>
    </source>
</evidence>
<dbReference type="EMBL" id="CAJPWZ010000796">
    <property type="protein sequence ID" value="CAG2200921.1"/>
    <property type="molecule type" value="Genomic_DNA"/>
</dbReference>
<protein>
    <recommendedName>
        <fullName evidence="9">Phospholipase A2</fullName>
        <ecNumber evidence="9">3.1.1.4</ecNumber>
    </recommendedName>
</protein>
<keyword evidence="6" id="KW-0479">Metal-binding</keyword>
<evidence type="ECO:0000256" key="2">
    <source>
        <dbReference type="ARBA" id="ARBA00022525"/>
    </source>
</evidence>
<dbReference type="GO" id="GO:0047498">
    <property type="term" value="F:calcium-dependent phospholipase A2 activity"/>
    <property type="evidence" value="ECO:0007669"/>
    <property type="project" value="TreeGrafter"/>
</dbReference>
<sequence length="302" mass="34529">MDAQAGNKIADNTICNINTDWGVAVYVFGYFYSHEIDRFASDNNNLQPTWKYFKMNFLFTCLIACTVCSYIAVGSLIEKRNLVQLRNQIKHVFGSRRVGELNGYGCYCGWGGSGTPVDGVDRCCQAHDRCYGRNSRCSPKWNIYSYSFQGNTMICKDKSGSCDQNVCICDRDFIHCLRRNTFNRMVCGGVKLVLCKHLQPLTHTTSSPIHITYLHYIPCMLRMRRSHENTLNFLYRLADDNRNGLLSASELAQYTKPKDGKTPIEKAGETVRLYDTNGDRELSKTEMLTCLQSFGKLRNERR</sequence>
<keyword evidence="10" id="KW-0812">Transmembrane</keyword>
<evidence type="ECO:0000313" key="13">
    <source>
        <dbReference type="Proteomes" id="UP000683360"/>
    </source>
</evidence>
<reference evidence="12" key="1">
    <citation type="submission" date="2021-03" db="EMBL/GenBank/DDBJ databases">
        <authorList>
            <person name="Bekaert M."/>
        </authorList>
    </citation>
    <scope>NUCLEOTIDE SEQUENCE</scope>
</reference>
<dbReference type="InterPro" id="IPR018247">
    <property type="entry name" value="EF_Hand_1_Ca_BS"/>
</dbReference>
<dbReference type="PANTHER" id="PTHR11716:SF51">
    <property type="entry name" value="PHOSPHOLIPASE A2"/>
    <property type="match status" value="1"/>
</dbReference>
<comment type="cofactor">
    <cofactor evidence="6">
        <name>Ca(2+)</name>
        <dbReference type="ChEBI" id="CHEBI:29108"/>
    </cofactor>
    <text evidence="6">Binds 1 Ca(2+) ion per subunit.</text>
</comment>
<dbReference type="InterPro" id="IPR033113">
    <property type="entry name" value="PLA2_histidine"/>
</dbReference>
<dbReference type="SUPFAM" id="SSF48619">
    <property type="entry name" value="Phospholipase A2, PLA2"/>
    <property type="match status" value="1"/>
</dbReference>
<gene>
    <name evidence="12" type="ORF">MEDL_15555</name>
</gene>
<dbReference type="Gene3D" id="1.20.90.10">
    <property type="entry name" value="Phospholipase A2 domain"/>
    <property type="match status" value="1"/>
</dbReference>
<name>A0A8S3QV36_MYTED</name>
<evidence type="ECO:0000256" key="7">
    <source>
        <dbReference type="PIRSR" id="PIRSR601211-3"/>
    </source>
</evidence>
<organism evidence="12 13">
    <name type="scientific">Mytilus edulis</name>
    <name type="common">Blue mussel</name>
    <dbReference type="NCBI Taxonomy" id="6550"/>
    <lineage>
        <taxon>Eukaryota</taxon>
        <taxon>Metazoa</taxon>
        <taxon>Spiralia</taxon>
        <taxon>Lophotrochozoa</taxon>
        <taxon>Mollusca</taxon>
        <taxon>Bivalvia</taxon>
        <taxon>Autobranchia</taxon>
        <taxon>Pteriomorphia</taxon>
        <taxon>Mytilida</taxon>
        <taxon>Mytiloidea</taxon>
        <taxon>Mytilidae</taxon>
        <taxon>Mytilinae</taxon>
        <taxon>Mytilus</taxon>
    </lineage>
</organism>
<dbReference type="Pfam" id="PF00068">
    <property type="entry name" value="Phospholip_A2_1"/>
    <property type="match status" value="1"/>
</dbReference>
<feature type="disulfide bond" evidence="7">
    <location>
        <begin position="155"/>
        <end position="167"/>
    </location>
</feature>
<keyword evidence="13" id="KW-1185">Reference proteome</keyword>
<dbReference type="Gene3D" id="1.10.238.10">
    <property type="entry name" value="EF-hand"/>
    <property type="match status" value="1"/>
</dbReference>
<dbReference type="GO" id="GO:0050482">
    <property type="term" value="P:arachidonate secretion"/>
    <property type="evidence" value="ECO:0007669"/>
    <property type="project" value="InterPro"/>
</dbReference>
<comment type="catalytic activity">
    <reaction evidence="9">
        <text>a 1,2-diacyl-sn-glycero-3-phosphocholine + H2O = a 1-acyl-sn-glycero-3-phosphocholine + a fatty acid + H(+)</text>
        <dbReference type="Rhea" id="RHEA:15801"/>
        <dbReference type="ChEBI" id="CHEBI:15377"/>
        <dbReference type="ChEBI" id="CHEBI:15378"/>
        <dbReference type="ChEBI" id="CHEBI:28868"/>
        <dbReference type="ChEBI" id="CHEBI:57643"/>
        <dbReference type="ChEBI" id="CHEBI:58168"/>
        <dbReference type="EC" id="3.1.1.4"/>
    </reaction>
</comment>
<dbReference type="PROSITE" id="PS00018">
    <property type="entry name" value="EF_HAND_1"/>
    <property type="match status" value="2"/>
</dbReference>
<feature type="disulfide bond" evidence="7">
    <location>
        <begin position="137"/>
        <end position="162"/>
    </location>
</feature>
<evidence type="ECO:0000256" key="9">
    <source>
        <dbReference type="RuleBase" id="RU361236"/>
    </source>
</evidence>
<evidence type="ECO:0000313" key="12">
    <source>
        <dbReference type="EMBL" id="CAG2200921.1"/>
    </source>
</evidence>
<dbReference type="GO" id="GO:0005509">
    <property type="term" value="F:calcium ion binding"/>
    <property type="evidence" value="ECO:0007669"/>
    <property type="project" value="InterPro"/>
</dbReference>
<keyword evidence="9 12" id="KW-0378">Hydrolase</keyword>
<dbReference type="InterPro" id="IPR011992">
    <property type="entry name" value="EF-hand-dom_pair"/>
</dbReference>
<accession>A0A8S3QV36</accession>
<evidence type="ECO:0000256" key="1">
    <source>
        <dbReference type="ARBA" id="ARBA00004613"/>
    </source>
</evidence>
<dbReference type="PROSITE" id="PS00118">
    <property type="entry name" value="PA2_HIS"/>
    <property type="match status" value="1"/>
</dbReference>
<feature type="active site" evidence="5">
    <location>
        <position position="170"/>
    </location>
</feature>
<dbReference type="GO" id="GO:0005576">
    <property type="term" value="C:extracellular region"/>
    <property type="evidence" value="ECO:0007669"/>
    <property type="project" value="UniProtKB-SubCell"/>
</dbReference>
<feature type="active site" evidence="5">
    <location>
        <position position="127"/>
    </location>
</feature>
<dbReference type="PROSITE" id="PS50222">
    <property type="entry name" value="EF_HAND_2"/>
    <property type="match status" value="2"/>
</dbReference>
<feature type="binding site" evidence="6">
    <location>
        <position position="107"/>
    </location>
    <ligand>
        <name>Ca(2+)</name>
        <dbReference type="ChEBI" id="CHEBI:29108"/>
    </ligand>
</feature>
<proteinExistence type="inferred from homology"/>
<feature type="disulfide bond" evidence="7">
    <location>
        <begin position="123"/>
        <end position="176"/>
    </location>
</feature>
<feature type="disulfide bond" evidence="7">
    <location>
        <begin position="108"/>
        <end position="124"/>
    </location>
</feature>
<dbReference type="SMART" id="SM00085">
    <property type="entry name" value="PA2c"/>
    <property type="match status" value="1"/>
</dbReference>
<dbReference type="Proteomes" id="UP000683360">
    <property type="component" value="Unassembled WGS sequence"/>
</dbReference>
<keyword evidence="2 9" id="KW-0964">Secreted</keyword>
<feature type="binding site" evidence="6">
    <location>
        <position position="109"/>
    </location>
    <ligand>
        <name>Ca(2+)</name>
        <dbReference type="ChEBI" id="CHEBI:29108"/>
    </ligand>
</feature>
<comment type="similarity">
    <text evidence="8">Belongs to the phospholipase A2 family.</text>
</comment>
<feature type="binding site" evidence="6">
    <location>
        <position position="128"/>
    </location>
    <ligand>
        <name>Ca(2+)</name>
        <dbReference type="ChEBI" id="CHEBI:29108"/>
    </ligand>
</feature>
<dbReference type="SUPFAM" id="SSF47473">
    <property type="entry name" value="EF-hand"/>
    <property type="match status" value="1"/>
</dbReference>
<keyword evidence="9" id="KW-0443">Lipid metabolism</keyword>
<dbReference type="InterPro" id="IPR036444">
    <property type="entry name" value="PLipase_A2_dom_sf"/>
</dbReference>
<feature type="domain" description="EF-hand" evidence="11">
    <location>
        <begin position="226"/>
        <end position="261"/>
    </location>
</feature>
<dbReference type="GO" id="GO:0005543">
    <property type="term" value="F:phospholipid binding"/>
    <property type="evidence" value="ECO:0007669"/>
    <property type="project" value="TreeGrafter"/>
</dbReference>
<evidence type="ECO:0000256" key="6">
    <source>
        <dbReference type="PIRSR" id="PIRSR601211-2"/>
    </source>
</evidence>
<keyword evidence="4 7" id="KW-1015">Disulfide bond</keyword>
<feature type="binding site" evidence="6">
    <location>
        <position position="111"/>
    </location>
    <ligand>
        <name>Ca(2+)</name>
        <dbReference type="ChEBI" id="CHEBI:29108"/>
    </ligand>
</feature>
<dbReference type="PRINTS" id="PR00389">
    <property type="entry name" value="PHPHLIPASEA2"/>
</dbReference>
<feature type="domain" description="EF-hand" evidence="11">
    <location>
        <begin position="262"/>
        <end position="297"/>
    </location>
</feature>
<dbReference type="GO" id="GO:0016042">
    <property type="term" value="P:lipid catabolic process"/>
    <property type="evidence" value="ECO:0007669"/>
    <property type="project" value="InterPro"/>
</dbReference>
<dbReference type="AlphaFoldDB" id="A0A8S3QV36"/>
<keyword evidence="10" id="KW-1133">Transmembrane helix</keyword>
<dbReference type="InterPro" id="IPR016090">
    <property type="entry name" value="PLA2-like_dom"/>
</dbReference>
<evidence type="ECO:0000256" key="5">
    <source>
        <dbReference type="PIRSR" id="PIRSR601211-1"/>
    </source>
</evidence>
<evidence type="ECO:0000256" key="8">
    <source>
        <dbReference type="RuleBase" id="RU003654"/>
    </source>
</evidence>
<evidence type="ECO:0000256" key="4">
    <source>
        <dbReference type="ARBA" id="ARBA00023157"/>
    </source>
</evidence>
<keyword evidence="10" id="KW-0472">Membrane</keyword>
<feature type="disulfide bond" evidence="7">
    <location>
        <begin position="130"/>
        <end position="169"/>
    </location>
</feature>
<comment type="caution">
    <text evidence="12">The sequence shown here is derived from an EMBL/GenBank/DDBJ whole genome shotgun (WGS) entry which is preliminary data.</text>
</comment>
<dbReference type="InterPro" id="IPR001211">
    <property type="entry name" value="PLA2"/>
</dbReference>
<evidence type="ECO:0000256" key="3">
    <source>
        <dbReference type="ARBA" id="ARBA00022837"/>
    </source>
</evidence>